<gene>
    <name evidence="1" type="ORF">BBRV_LOCUS110636</name>
</gene>
<protein>
    <submittedName>
        <fullName evidence="1">Uncharacterized protein</fullName>
    </submittedName>
</protein>
<evidence type="ECO:0000313" key="1">
    <source>
        <dbReference type="EMBL" id="CAD1577472.1"/>
    </source>
</evidence>
<dbReference type="AlphaFoldDB" id="A0A6V7LMI7"/>
<name>A0A6V7LMI7_9HYME</name>
<proteinExistence type="predicted"/>
<accession>A0A6V7LMI7</accession>
<reference evidence="1" key="1">
    <citation type="submission" date="2020-07" db="EMBL/GenBank/DDBJ databases">
        <authorList>
            <person name="Ferguson B K."/>
        </authorList>
    </citation>
    <scope>NUCLEOTIDE SEQUENCE</scope>
    <source>
        <strain evidence="1">L06</strain>
    </source>
</reference>
<dbReference type="EMBL" id="CADCXW020000344">
    <property type="protein sequence ID" value="CAD1577472.1"/>
    <property type="molecule type" value="Genomic_DNA"/>
</dbReference>
<sequence length="129" mass="14284">MQTRLGSFPSEPFAESPLKTLICESAFWRVEGNLQQLFITVWGLLKAASKTVIAGWIRSTPKKAGTDVSSGSIRSAVASGGWLDKLSAEEILKRINWRCAENFRKYHCKQIDISNEKNSSLLSNNVPAV</sequence>
<organism evidence="1">
    <name type="scientific">Bracon brevicornis</name>
    <dbReference type="NCBI Taxonomy" id="1563983"/>
    <lineage>
        <taxon>Eukaryota</taxon>
        <taxon>Metazoa</taxon>
        <taxon>Ecdysozoa</taxon>
        <taxon>Arthropoda</taxon>
        <taxon>Hexapoda</taxon>
        <taxon>Insecta</taxon>
        <taxon>Pterygota</taxon>
        <taxon>Neoptera</taxon>
        <taxon>Endopterygota</taxon>
        <taxon>Hymenoptera</taxon>
        <taxon>Apocrita</taxon>
        <taxon>Ichneumonoidea</taxon>
        <taxon>Braconidae</taxon>
        <taxon>Braconinae</taxon>
        <taxon>Bracon</taxon>
    </lineage>
</organism>